<dbReference type="InterPro" id="IPR043504">
    <property type="entry name" value="Peptidase_S1_PA_chymotrypsin"/>
</dbReference>
<dbReference type="SUPFAM" id="SSF50494">
    <property type="entry name" value="Trypsin-like serine proteases"/>
    <property type="match status" value="1"/>
</dbReference>
<sequence>MMTESYGNVIERRNTGDETFRHIQMQRKGAEDDKVRPICLPNANDNFAPGTLCTVTGWGRLKENGPLPTKLHEVKLAKLEDKRCGSVLSTLRKSKGHTVFCAGFEEGGKDACQGDSGGPIVCPRETGTLVLAGITSWGMGCAREWANNAAKPKIKQGSPGVFTDLKLFLTWIYEILNQVPAPQPGGHIAPVTPLPGGLKGRLQLRQSSRQRQEVNRRRAYLTVGLRRRPLPVGLLLRPNRVTPLPVMDIPWSRLSTVIGGHARHTVQCVPVRGGTSVAAILAPFLRRRACRQPCCCQRLSSCSVSSFAALAAAAVLRARKPASPATGADPGGPCLENKTRPAPKGRLPIGRELTSQVPSYRGNVLGVASPDAMPSRAPPATARSLETAALFQCTPPARFRE</sequence>
<name>A0A8X8BM65_POLSE</name>
<evidence type="ECO:0000256" key="2">
    <source>
        <dbReference type="ARBA" id="ARBA00024195"/>
    </source>
</evidence>
<dbReference type="PROSITE" id="PS50240">
    <property type="entry name" value="TRYPSIN_DOM"/>
    <property type="match status" value="1"/>
</dbReference>
<dbReference type="AlphaFoldDB" id="A0A8X8BM65"/>
<dbReference type="FunFam" id="2.40.10.10:FF:000002">
    <property type="entry name" value="Transmembrane protease serine"/>
    <property type="match status" value="1"/>
</dbReference>
<dbReference type="PANTHER" id="PTHR24252">
    <property type="entry name" value="ACROSIN-RELATED"/>
    <property type="match status" value="1"/>
</dbReference>
<evidence type="ECO:0000313" key="6">
    <source>
        <dbReference type="Proteomes" id="UP000886611"/>
    </source>
</evidence>
<evidence type="ECO:0000256" key="3">
    <source>
        <dbReference type="SAM" id="MobiDB-lite"/>
    </source>
</evidence>
<dbReference type="PROSITE" id="PS00135">
    <property type="entry name" value="TRYPSIN_SER"/>
    <property type="match status" value="1"/>
</dbReference>
<dbReference type="GO" id="GO:0006508">
    <property type="term" value="P:proteolysis"/>
    <property type="evidence" value="ECO:0007669"/>
    <property type="project" value="InterPro"/>
</dbReference>
<dbReference type="InterPro" id="IPR001254">
    <property type="entry name" value="Trypsin_dom"/>
</dbReference>
<keyword evidence="6" id="KW-1185">Reference proteome</keyword>
<comment type="caution">
    <text evidence="5">The sequence shown here is derived from an EMBL/GenBank/DDBJ whole genome shotgun (WGS) entry which is preliminary data.</text>
</comment>
<evidence type="ECO:0000259" key="4">
    <source>
        <dbReference type="PROSITE" id="PS50240"/>
    </source>
</evidence>
<evidence type="ECO:0000313" key="5">
    <source>
        <dbReference type="EMBL" id="KAG2463168.1"/>
    </source>
</evidence>
<accession>A0A8X8BM65</accession>
<protein>
    <submittedName>
        <fullName evidence="5">OVCH2 protein</fullName>
    </submittedName>
</protein>
<feature type="domain" description="Peptidase S1" evidence="4">
    <location>
        <begin position="1"/>
        <end position="177"/>
    </location>
</feature>
<dbReference type="Proteomes" id="UP000886611">
    <property type="component" value="Unassembled WGS sequence"/>
</dbReference>
<dbReference type="Gene3D" id="2.40.10.10">
    <property type="entry name" value="Trypsin-like serine proteases"/>
    <property type="match status" value="1"/>
</dbReference>
<comment type="similarity">
    <text evidence="2">Belongs to the peptidase S1 family. CLIP subfamily.</text>
</comment>
<feature type="region of interest" description="Disordered" evidence="3">
    <location>
        <begin position="322"/>
        <end position="350"/>
    </location>
</feature>
<reference evidence="5 6" key="1">
    <citation type="journal article" date="2021" name="Cell">
        <title>Tracing the genetic footprints of vertebrate landing in non-teleost ray-finned fishes.</title>
        <authorList>
            <person name="Bi X."/>
            <person name="Wang K."/>
            <person name="Yang L."/>
            <person name="Pan H."/>
            <person name="Jiang H."/>
            <person name="Wei Q."/>
            <person name="Fang M."/>
            <person name="Yu H."/>
            <person name="Zhu C."/>
            <person name="Cai Y."/>
            <person name="He Y."/>
            <person name="Gan X."/>
            <person name="Zeng H."/>
            <person name="Yu D."/>
            <person name="Zhu Y."/>
            <person name="Jiang H."/>
            <person name="Qiu Q."/>
            <person name="Yang H."/>
            <person name="Zhang Y.E."/>
            <person name="Wang W."/>
            <person name="Zhu M."/>
            <person name="He S."/>
            <person name="Zhang G."/>
        </authorList>
    </citation>
    <scope>NUCLEOTIDE SEQUENCE [LARGE SCALE GENOMIC DNA]</scope>
    <source>
        <strain evidence="5">Bchr_013</strain>
    </source>
</reference>
<evidence type="ECO:0000256" key="1">
    <source>
        <dbReference type="ARBA" id="ARBA00023157"/>
    </source>
</evidence>
<dbReference type="Pfam" id="PF00089">
    <property type="entry name" value="Trypsin"/>
    <property type="match status" value="1"/>
</dbReference>
<dbReference type="PANTHER" id="PTHR24252:SF7">
    <property type="entry name" value="HYALIN"/>
    <property type="match status" value="1"/>
</dbReference>
<dbReference type="CDD" id="cd00190">
    <property type="entry name" value="Tryp_SPc"/>
    <property type="match status" value="1"/>
</dbReference>
<dbReference type="GO" id="GO:0004252">
    <property type="term" value="F:serine-type endopeptidase activity"/>
    <property type="evidence" value="ECO:0007669"/>
    <property type="project" value="InterPro"/>
</dbReference>
<dbReference type="InterPro" id="IPR009003">
    <property type="entry name" value="Peptidase_S1_PA"/>
</dbReference>
<organism evidence="5 6">
    <name type="scientific">Polypterus senegalus</name>
    <name type="common">Senegal bichir</name>
    <dbReference type="NCBI Taxonomy" id="55291"/>
    <lineage>
        <taxon>Eukaryota</taxon>
        <taxon>Metazoa</taxon>
        <taxon>Chordata</taxon>
        <taxon>Craniata</taxon>
        <taxon>Vertebrata</taxon>
        <taxon>Euteleostomi</taxon>
        <taxon>Actinopterygii</taxon>
        <taxon>Polypteriformes</taxon>
        <taxon>Polypteridae</taxon>
        <taxon>Polypterus</taxon>
    </lineage>
</organism>
<dbReference type="InterPro" id="IPR033116">
    <property type="entry name" value="TRYPSIN_SER"/>
</dbReference>
<gene>
    <name evidence="5" type="primary">Ovch2_0</name>
    <name evidence="5" type="ORF">GTO96_0000381</name>
</gene>
<dbReference type="EMBL" id="JAATIS010004040">
    <property type="protein sequence ID" value="KAG2463168.1"/>
    <property type="molecule type" value="Genomic_DNA"/>
</dbReference>
<feature type="non-terminal residue" evidence="5">
    <location>
        <position position="401"/>
    </location>
</feature>
<proteinExistence type="inferred from homology"/>
<feature type="non-terminal residue" evidence="5">
    <location>
        <position position="1"/>
    </location>
</feature>
<dbReference type="SMART" id="SM00020">
    <property type="entry name" value="Tryp_SPc"/>
    <property type="match status" value="1"/>
</dbReference>
<keyword evidence="1" id="KW-1015">Disulfide bond</keyword>